<dbReference type="GO" id="GO:0043190">
    <property type="term" value="C:ATP-binding cassette (ABC) transporter complex"/>
    <property type="evidence" value="ECO:0007669"/>
    <property type="project" value="InterPro"/>
</dbReference>
<dbReference type="InterPro" id="IPR007210">
    <property type="entry name" value="ABC_Gly_betaine_transp_sub-bd"/>
</dbReference>
<dbReference type="EMBL" id="JAEKJZ010000001">
    <property type="protein sequence ID" value="MBN9669059.1"/>
    <property type="molecule type" value="Genomic_DNA"/>
</dbReference>
<proteinExistence type="predicted"/>
<sequence length="330" mass="35985">MTLGEKLPPRRGGGVLRIGAAAIGLTIASFSCPAHAADVVIGVPAWPSAQVTAHIIADTLKDRLGIETELRERGTLTILSEVGRGNIQVHPEVWLPNLTDLVEKLAEQEKVLRLSPHGVAATQNICATRETLDQTGIKAVADLAKPEMAAKFDSDGDGKGEIWIGAPTWSSTEIEKIRAHSYGYDRTMTLLEMPEDVAMAGVDAAVSLGRPIVFYCYGPHHVFQLHDVVMLEEPPYDPSRWTLVKRAEDSAWLEKSHADTAWDASEFHVAYAASLETERPDAASFLSAIELGPEDITAMSYAVVVEGRPVEDVAKDWIAQNEDRIGEWTK</sequence>
<reference evidence="3" key="1">
    <citation type="submission" date="2020-12" db="EMBL/GenBank/DDBJ databases">
        <title>Oil enriched cultivation method for isolating marine PHA-producing bacteria.</title>
        <authorList>
            <person name="Zheng W."/>
            <person name="Yu S."/>
            <person name="Huang Y."/>
        </authorList>
    </citation>
    <scope>NUCLEOTIDE SEQUENCE</scope>
    <source>
        <strain evidence="3">SY-2-12</strain>
    </source>
</reference>
<evidence type="ECO:0000313" key="4">
    <source>
        <dbReference type="Proteomes" id="UP000664096"/>
    </source>
</evidence>
<dbReference type="Gene3D" id="3.10.105.10">
    <property type="entry name" value="Dipeptide-binding Protein, Domain 3"/>
    <property type="match status" value="1"/>
</dbReference>
<organism evidence="3 4">
    <name type="scientific">Roseibium aggregatum</name>
    <dbReference type="NCBI Taxonomy" id="187304"/>
    <lineage>
        <taxon>Bacteria</taxon>
        <taxon>Pseudomonadati</taxon>
        <taxon>Pseudomonadota</taxon>
        <taxon>Alphaproteobacteria</taxon>
        <taxon>Hyphomicrobiales</taxon>
        <taxon>Stappiaceae</taxon>
        <taxon>Roseibium</taxon>
    </lineage>
</organism>
<dbReference type="Pfam" id="PF04069">
    <property type="entry name" value="OpuAC"/>
    <property type="match status" value="1"/>
</dbReference>
<protein>
    <submittedName>
        <fullName evidence="3">Amino acid-binding protein</fullName>
    </submittedName>
</protein>
<feature type="chain" id="PRO_5038080431" evidence="1">
    <location>
        <begin position="37"/>
        <end position="330"/>
    </location>
</feature>
<dbReference type="PROSITE" id="PS51257">
    <property type="entry name" value="PROKAR_LIPOPROTEIN"/>
    <property type="match status" value="1"/>
</dbReference>
<feature type="domain" description="ABC-type glycine betaine transport system substrate-binding" evidence="2">
    <location>
        <begin position="38"/>
        <end position="320"/>
    </location>
</feature>
<dbReference type="Gene3D" id="3.40.190.100">
    <property type="entry name" value="Glycine betaine-binding periplasmic protein, domain 2"/>
    <property type="match status" value="1"/>
</dbReference>
<keyword evidence="1" id="KW-0732">Signal</keyword>
<dbReference type="Proteomes" id="UP000664096">
    <property type="component" value="Unassembled WGS sequence"/>
</dbReference>
<name>A0A939J2X3_9HYPH</name>
<comment type="caution">
    <text evidence="3">The sequence shown here is derived from an EMBL/GenBank/DDBJ whole genome shotgun (WGS) entry which is preliminary data.</text>
</comment>
<dbReference type="AlphaFoldDB" id="A0A939J2X3"/>
<evidence type="ECO:0000256" key="1">
    <source>
        <dbReference type="SAM" id="SignalP"/>
    </source>
</evidence>
<feature type="signal peptide" evidence="1">
    <location>
        <begin position="1"/>
        <end position="36"/>
    </location>
</feature>
<evidence type="ECO:0000313" key="3">
    <source>
        <dbReference type="EMBL" id="MBN9669059.1"/>
    </source>
</evidence>
<dbReference type="GO" id="GO:0022857">
    <property type="term" value="F:transmembrane transporter activity"/>
    <property type="evidence" value="ECO:0007669"/>
    <property type="project" value="InterPro"/>
</dbReference>
<dbReference type="SUPFAM" id="SSF53850">
    <property type="entry name" value="Periplasmic binding protein-like II"/>
    <property type="match status" value="1"/>
</dbReference>
<accession>A0A939J2X3</accession>
<dbReference type="Gene3D" id="3.40.190.10">
    <property type="entry name" value="Periplasmic binding protein-like II"/>
    <property type="match status" value="1"/>
</dbReference>
<gene>
    <name evidence="3" type="ORF">JF539_01840</name>
</gene>
<evidence type="ECO:0000259" key="2">
    <source>
        <dbReference type="Pfam" id="PF04069"/>
    </source>
</evidence>
<dbReference type="CDD" id="cd13642">
    <property type="entry name" value="PBP2_BCP_1"/>
    <property type="match status" value="1"/>
</dbReference>